<feature type="non-terminal residue" evidence="2">
    <location>
        <position position="219"/>
    </location>
</feature>
<evidence type="ECO:0000313" key="3">
    <source>
        <dbReference type="Proteomes" id="UP000652761"/>
    </source>
</evidence>
<proteinExistence type="predicted"/>
<protein>
    <submittedName>
        <fullName evidence="2">Uncharacterized protein</fullName>
    </submittedName>
</protein>
<evidence type="ECO:0000256" key="1">
    <source>
        <dbReference type="SAM" id="MobiDB-lite"/>
    </source>
</evidence>
<feature type="compositionally biased region" description="Polar residues" evidence="1">
    <location>
        <begin position="15"/>
        <end position="25"/>
    </location>
</feature>
<name>A0A843ULV0_COLES</name>
<organism evidence="2 3">
    <name type="scientific">Colocasia esculenta</name>
    <name type="common">Wild taro</name>
    <name type="synonym">Arum esculentum</name>
    <dbReference type="NCBI Taxonomy" id="4460"/>
    <lineage>
        <taxon>Eukaryota</taxon>
        <taxon>Viridiplantae</taxon>
        <taxon>Streptophyta</taxon>
        <taxon>Embryophyta</taxon>
        <taxon>Tracheophyta</taxon>
        <taxon>Spermatophyta</taxon>
        <taxon>Magnoliopsida</taxon>
        <taxon>Liliopsida</taxon>
        <taxon>Araceae</taxon>
        <taxon>Aroideae</taxon>
        <taxon>Colocasieae</taxon>
        <taxon>Colocasia</taxon>
    </lineage>
</organism>
<reference evidence="2" key="1">
    <citation type="submission" date="2017-07" db="EMBL/GenBank/DDBJ databases">
        <title>Taro Niue Genome Assembly and Annotation.</title>
        <authorList>
            <person name="Atibalentja N."/>
            <person name="Keating K."/>
            <person name="Fields C.J."/>
        </authorList>
    </citation>
    <scope>NUCLEOTIDE SEQUENCE</scope>
    <source>
        <strain evidence="2">Niue_2</strain>
        <tissue evidence="2">Leaf</tissue>
    </source>
</reference>
<dbReference type="Proteomes" id="UP000652761">
    <property type="component" value="Unassembled WGS sequence"/>
</dbReference>
<dbReference type="EMBL" id="NMUH01000680">
    <property type="protein sequence ID" value="MQL83186.1"/>
    <property type="molecule type" value="Genomic_DNA"/>
</dbReference>
<comment type="caution">
    <text evidence="2">The sequence shown here is derived from an EMBL/GenBank/DDBJ whole genome shotgun (WGS) entry which is preliminary data.</text>
</comment>
<keyword evidence="3" id="KW-1185">Reference proteome</keyword>
<gene>
    <name evidence="2" type="ORF">Taro_015668</name>
</gene>
<feature type="region of interest" description="Disordered" evidence="1">
    <location>
        <begin position="1"/>
        <end position="25"/>
    </location>
</feature>
<accession>A0A843ULV0</accession>
<sequence>MLQTLRQNDEETCVDTGSSDVDTRSSSQKTCLSVLDSVSTQPEVVSTLVTLPREPILPVLDSVSTHSLDRSTHSGNFFTLSSTWTRGTLGFTWIGLGSCAHAPQGYFWTHWAINTLQLSIQPKRTFQSLPKICLAARSVLLPVLALLVLPHANSHLSKHEKWSLIIEDAVRSLQGCRSSRGIQLRRLQGRSQSLSCTSSVRDFKRSSFFTIQPSTREYI</sequence>
<evidence type="ECO:0000313" key="2">
    <source>
        <dbReference type="EMBL" id="MQL83186.1"/>
    </source>
</evidence>
<dbReference type="AlphaFoldDB" id="A0A843ULV0"/>